<dbReference type="AlphaFoldDB" id="A0A182IKI7"/>
<reference evidence="1" key="1">
    <citation type="submission" date="2022-08" db="UniProtKB">
        <authorList>
            <consortium name="EnsemblMetazoa"/>
        </authorList>
    </citation>
    <scope>IDENTIFICATION</scope>
    <source>
        <strain evidence="1">EBRO</strain>
    </source>
</reference>
<organism evidence="1">
    <name type="scientific">Anopheles atroparvus</name>
    <name type="common">European mosquito</name>
    <dbReference type="NCBI Taxonomy" id="41427"/>
    <lineage>
        <taxon>Eukaryota</taxon>
        <taxon>Metazoa</taxon>
        <taxon>Ecdysozoa</taxon>
        <taxon>Arthropoda</taxon>
        <taxon>Hexapoda</taxon>
        <taxon>Insecta</taxon>
        <taxon>Pterygota</taxon>
        <taxon>Neoptera</taxon>
        <taxon>Endopterygota</taxon>
        <taxon>Diptera</taxon>
        <taxon>Nematocera</taxon>
        <taxon>Culicoidea</taxon>
        <taxon>Culicidae</taxon>
        <taxon>Anophelinae</taxon>
        <taxon>Anopheles</taxon>
    </lineage>
</organism>
<accession>A0A182IKI7</accession>
<name>A0A182IKI7_ANOAO</name>
<proteinExistence type="predicted"/>
<dbReference type="VEuPathDB" id="VectorBase:AATE000880"/>
<protein>
    <submittedName>
        <fullName evidence="1">Uncharacterized protein</fullName>
    </submittedName>
</protein>
<dbReference type="EnsemblMetazoa" id="AATE000880-RA">
    <property type="protein sequence ID" value="AATE000880-PA.1"/>
    <property type="gene ID" value="AATE000880"/>
</dbReference>
<sequence length="158" mass="17331">MAREFLLPLTVAAFSTALNPSPGLVIDLVLLLLLLHVLSSGWGNLAFGFRLRVDDAFQFGLHFLKIFSEAVCCCCQTEKQAPSNGNAKLRQTPWPIIVSGVPPEELVTVFMLFASSIFLTADETVTSSEDYARKEVEGGTRLPVVIISESKEWNVICV</sequence>
<evidence type="ECO:0000313" key="1">
    <source>
        <dbReference type="EnsemblMetazoa" id="AATE000880-PA.1"/>
    </source>
</evidence>